<evidence type="ECO:0000256" key="1">
    <source>
        <dbReference type="ARBA" id="ARBA00004370"/>
    </source>
</evidence>
<dbReference type="InterPro" id="IPR000612">
    <property type="entry name" value="PMP3"/>
</dbReference>
<comment type="similarity">
    <text evidence="2">Belongs to the UPF0057 (PMP3) family.</text>
</comment>
<evidence type="ECO:0000313" key="7">
    <source>
        <dbReference type="EMBL" id="KLO09161.1"/>
    </source>
</evidence>
<evidence type="ECO:0000256" key="3">
    <source>
        <dbReference type="ARBA" id="ARBA00022692"/>
    </source>
</evidence>
<evidence type="ECO:0000256" key="2">
    <source>
        <dbReference type="ARBA" id="ARBA00009530"/>
    </source>
</evidence>
<evidence type="ECO:0000313" key="8">
    <source>
        <dbReference type="Proteomes" id="UP000053477"/>
    </source>
</evidence>
<dbReference type="AlphaFoldDB" id="A0A0H2RWH0"/>
<evidence type="ECO:0000256" key="4">
    <source>
        <dbReference type="ARBA" id="ARBA00022989"/>
    </source>
</evidence>
<feature type="transmembrane region" description="Helical" evidence="6">
    <location>
        <begin position="85"/>
        <end position="105"/>
    </location>
</feature>
<proteinExistence type="inferred from homology"/>
<dbReference type="Proteomes" id="UP000053477">
    <property type="component" value="Unassembled WGS sequence"/>
</dbReference>
<dbReference type="OrthoDB" id="2802411at2759"/>
<keyword evidence="3 6" id="KW-0812">Transmembrane</keyword>
<evidence type="ECO:0000256" key="5">
    <source>
        <dbReference type="ARBA" id="ARBA00023136"/>
    </source>
</evidence>
<comment type="subcellular location">
    <subcellularLocation>
        <location evidence="1">Membrane</location>
    </subcellularLocation>
</comment>
<sequence length="156" mass="16080">MAENPALGNIPPQAIGPGAGFPMPASGMPGQLAASNYAGTIPPGAGAPGSPMAPVRSGAGTCYYFLAIFLPPLAVASATRSGTLFFINLALSTLGWLPGVFHACLKISGGIFIKTVPNLCRRLNRRASTIGSLPKIIFPNDKEFEIVITEKGLAID</sequence>
<dbReference type="EMBL" id="KQ086064">
    <property type="protein sequence ID" value="KLO09161.1"/>
    <property type="molecule type" value="Genomic_DNA"/>
</dbReference>
<reference evidence="7 8" key="1">
    <citation type="submission" date="2015-04" db="EMBL/GenBank/DDBJ databases">
        <title>Complete genome sequence of Schizopora paradoxa KUC8140, a cosmopolitan wood degrader in East Asia.</title>
        <authorList>
            <consortium name="DOE Joint Genome Institute"/>
            <person name="Min B."/>
            <person name="Park H."/>
            <person name="Jang Y."/>
            <person name="Kim J.-J."/>
            <person name="Kim K.H."/>
            <person name="Pangilinan J."/>
            <person name="Lipzen A."/>
            <person name="Riley R."/>
            <person name="Grigoriev I.V."/>
            <person name="Spatafora J.W."/>
            <person name="Choi I.-G."/>
        </authorList>
    </citation>
    <scope>NUCLEOTIDE SEQUENCE [LARGE SCALE GENOMIC DNA]</scope>
    <source>
        <strain evidence="7 8">KUC8140</strain>
    </source>
</reference>
<name>A0A0H2RWH0_9AGAM</name>
<dbReference type="InParanoid" id="A0A0H2RWH0"/>
<gene>
    <name evidence="7" type="ORF">SCHPADRAFT_893294</name>
</gene>
<organism evidence="7 8">
    <name type="scientific">Schizopora paradoxa</name>
    <dbReference type="NCBI Taxonomy" id="27342"/>
    <lineage>
        <taxon>Eukaryota</taxon>
        <taxon>Fungi</taxon>
        <taxon>Dikarya</taxon>
        <taxon>Basidiomycota</taxon>
        <taxon>Agaricomycotina</taxon>
        <taxon>Agaricomycetes</taxon>
        <taxon>Hymenochaetales</taxon>
        <taxon>Schizoporaceae</taxon>
        <taxon>Schizopora</taxon>
    </lineage>
</organism>
<feature type="transmembrane region" description="Helical" evidence="6">
    <location>
        <begin position="62"/>
        <end position="79"/>
    </location>
</feature>
<protein>
    <submittedName>
        <fullName evidence="7">Uncharacterized protein</fullName>
    </submittedName>
</protein>
<keyword evidence="8" id="KW-1185">Reference proteome</keyword>
<keyword evidence="4 6" id="KW-1133">Transmembrane helix</keyword>
<keyword evidence="5 6" id="KW-0472">Membrane</keyword>
<dbReference type="Pfam" id="PF01679">
    <property type="entry name" value="Pmp3"/>
    <property type="match status" value="1"/>
</dbReference>
<dbReference type="GO" id="GO:0016020">
    <property type="term" value="C:membrane"/>
    <property type="evidence" value="ECO:0007669"/>
    <property type="project" value="UniProtKB-SubCell"/>
</dbReference>
<evidence type="ECO:0000256" key="6">
    <source>
        <dbReference type="SAM" id="Phobius"/>
    </source>
</evidence>
<accession>A0A0H2RWH0</accession>